<dbReference type="SUPFAM" id="SSF53067">
    <property type="entry name" value="Actin-like ATPase domain"/>
    <property type="match status" value="1"/>
</dbReference>
<dbReference type="Pfam" id="PF00480">
    <property type="entry name" value="ROK"/>
    <property type="match status" value="1"/>
</dbReference>
<keyword evidence="3" id="KW-0119">Carbohydrate metabolism</keyword>
<dbReference type="SUPFAM" id="SSF46785">
    <property type="entry name" value="Winged helix' DNA-binding domain"/>
    <property type="match status" value="1"/>
</dbReference>
<name>A0ABX1Y219_9BACL</name>
<evidence type="ECO:0000313" key="4">
    <source>
        <dbReference type="EMBL" id="NOU74907.1"/>
    </source>
</evidence>
<evidence type="ECO:0000256" key="2">
    <source>
        <dbReference type="ARBA" id="ARBA00006479"/>
    </source>
</evidence>
<gene>
    <name evidence="4" type="ORF">GC098_26555</name>
</gene>
<dbReference type="EMBL" id="WHOA01000190">
    <property type="protein sequence ID" value="NOU74907.1"/>
    <property type="molecule type" value="Genomic_DNA"/>
</dbReference>
<keyword evidence="5" id="KW-1185">Reference proteome</keyword>
<evidence type="ECO:0000313" key="5">
    <source>
        <dbReference type="Proteomes" id="UP000616779"/>
    </source>
</evidence>
<dbReference type="Gene3D" id="3.30.420.40">
    <property type="match status" value="2"/>
</dbReference>
<dbReference type="Gene3D" id="1.10.10.10">
    <property type="entry name" value="Winged helix-like DNA-binding domain superfamily/Winged helix DNA-binding domain"/>
    <property type="match status" value="1"/>
</dbReference>
<evidence type="ECO:0000256" key="3">
    <source>
        <dbReference type="ARBA" id="ARBA00022629"/>
    </source>
</evidence>
<dbReference type="RefSeq" id="WP_171646298.1">
    <property type="nucleotide sequence ID" value="NZ_WHOA01000190.1"/>
</dbReference>
<dbReference type="InterPro" id="IPR036388">
    <property type="entry name" value="WH-like_DNA-bd_sf"/>
</dbReference>
<dbReference type="InterPro" id="IPR043129">
    <property type="entry name" value="ATPase_NBD"/>
</dbReference>
<dbReference type="InterPro" id="IPR036390">
    <property type="entry name" value="WH_DNA-bd_sf"/>
</dbReference>
<comment type="similarity">
    <text evidence="2">Belongs to the ROK (NagC/XylR) family.</text>
</comment>
<evidence type="ECO:0000256" key="1">
    <source>
        <dbReference type="ARBA" id="ARBA00002486"/>
    </source>
</evidence>
<dbReference type="InterPro" id="IPR000600">
    <property type="entry name" value="ROK"/>
</dbReference>
<dbReference type="Pfam" id="PF13412">
    <property type="entry name" value="HTH_24"/>
    <property type="match status" value="1"/>
</dbReference>
<comment type="caution">
    <text evidence="4">The sequence shown here is derived from an EMBL/GenBank/DDBJ whole genome shotgun (WGS) entry which is preliminary data.</text>
</comment>
<organism evidence="4 5">
    <name type="scientific">Paenibacillus phytorum</name>
    <dbReference type="NCBI Taxonomy" id="2654977"/>
    <lineage>
        <taxon>Bacteria</taxon>
        <taxon>Bacillati</taxon>
        <taxon>Bacillota</taxon>
        <taxon>Bacilli</taxon>
        <taxon>Bacillales</taxon>
        <taxon>Paenibacillaceae</taxon>
        <taxon>Paenibacillus</taxon>
    </lineage>
</organism>
<dbReference type="PANTHER" id="PTHR18964:SF149">
    <property type="entry name" value="BIFUNCTIONAL UDP-N-ACETYLGLUCOSAMINE 2-EPIMERASE_N-ACETYLMANNOSAMINE KINASE"/>
    <property type="match status" value="1"/>
</dbReference>
<accession>A0ABX1Y219</accession>
<reference evidence="4 5" key="1">
    <citation type="submission" date="2019-10" db="EMBL/GenBank/DDBJ databases">
        <title>Description of Paenibacillus terrestris sp. nov.</title>
        <authorList>
            <person name="Carlier A."/>
            <person name="Qi S."/>
        </authorList>
    </citation>
    <scope>NUCLEOTIDE SEQUENCE [LARGE SCALE GENOMIC DNA]</scope>
    <source>
        <strain evidence="4 5">LMG 31458</strain>
    </source>
</reference>
<comment type="function">
    <text evidence="1">Transcriptional repressor of xylose-utilizing enzymes.</text>
</comment>
<keyword evidence="3" id="KW-0859">Xylose metabolism</keyword>
<protein>
    <submittedName>
        <fullName evidence="4">ROK family protein</fullName>
    </submittedName>
</protein>
<proteinExistence type="inferred from homology"/>
<dbReference type="PANTHER" id="PTHR18964">
    <property type="entry name" value="ROK (REPRESSOR, ORF, KINASE) FAMILY"/>
    <property type="match status" value="1"/>
</dbReference>
<dbReference type="Proteomes" id="UP000616779">
    <property type="component" value="Unassembled WGS sequence"/>
</dbReference>
<sequence length="388" mass="42220">MTTEKTTSHQLLKSINQQKVLHLIFAEGPISRVELADKTGLTQQTVTNIVNRLLLEDTVVEGTPGASSGGRKPVPLTINVANMFAIGIELAGKYVQGALHNFRYDLVGEARRPVDRYMNEDHILATVCEVIDELLQLAPERSRIKGIGLSIQGLVDSKQGIALRLPGIGWGRFPLQERLENKYDMPFYLENDVNLLAINENMHGSLRGSSNNITLKFDYGIGGAIVAHNQLVTGSTFVAGEFGHYKSFTGANVYRCHCGGTGCLTTLASTSGLAKNAGLTLDEFAEGVRTGEPRMAELYETVVTALCLAVSNVVTFLNPDQVLMTGKMLESLGDLLIPAMDERIMANVPETCRGVRLNYMRQKPDESALGAGLVLKRVFEVPVDSLSL</sequence>